<evidence type="ECO:0000313" key="2">
    <source>
        <dbReference type="EMBL" id="QDU65829.1"/>
    </source>
</evidence>
<sequence length="191" mass="20675">MPQSIENNIARPLAVCLGEQTRGSSAEQRCGRFTVPLAGLLLLALQACSDPGAAELQVAALDARSAGDFQRSVTLLRRALDSTDPTDPLAPSLRRDLGQALIPLNSGEAAVILLELAEEHPDLYQRRDYASGAKQLAEQRDFLSALDLVHAGLARFEDDSPLQALLKSIEDESERDPQLKSKLESLGYISK</sequence>
<organism evidence="2 3">
    <name type="scientific">Engelhardtia mirabilis</name>
    <dbReference type="NCBI Taxonomy" id="2528011"/>
    <lineage>
        <taxon>Bacteria</taxon>
        <taxon>Pseudomonadati</taxon>
        <taxon>Planctomycetota</taxon>
        <taxon>Planctomycetia</taxon>
        <taxon>Planctomycetia incertae sedis</taxon>
        <taxon>Engelhardtia</taxon>
    </lineage>
</organism>
<gene>
    <name evidence="2" type="ORF">Pla133_08950</name>
</gene>
<dbReference type="InterPro" id="IPR011990">
    <property type="entry name" value="TPR-like_helical_dom_sf"/>
</dbReference>
<dbReference type="Proteomes" id="UP000316921">
    <property type="component" value="Chromosome"/>
</dbReference>
<name>A0A518BFS3_9BACT</name>
<accession>A0A518BFS3</accession>
<dbReference type="RefSeq" id="WP_145062827.1">
    <property type="nucleotide sequence ID" value="NZ_CP036287.1"/>
</dbReference>
<keyword evidence="3" id="KW-1185">Reference proteome</keyword>
<protein>
    <recommendedName>
        <fullName evidence="4">Tetratricopeptide repeat protein</fullName>
    </recommendedName>
</protein>
<proteinExistence type="predicted"/>
<evidence type="ECO:0000256" key="1">
    <source>
        <dbReference type="SAM" id="MobiDB-lite"/>
    </source>
</evidence>
<dbReference type="EMBL" id="CP036287">
    <property type="protein sequence ID" value="QDU65829.1"/>
    <property type="molecule type" value="Genomic_DNA"/>
</dbReference>
<dbReference type="AlphaFoldDB" id="A0A518BFS3"/>
<feature type="region of interest" description="Disordered" evidence="1">
    <location>
        <begin position="169"/>
        <end position="191"/>
    </location>
</feature>
<reference evidence="2 3" key="1">
    <citation type="submission" date="2019-02" db="EMBL/GenBank/DDBJ databases">
        <title>Deep-cultivation of Planctomycetes and their phenomic and genomic characterization uncovers novel biology.</title>
        <authorList>
            <person name="Wiegand S."/>
            <person name="Jogler M."/>
            <person name="Boedeker C."/>
            <person name="Pinto D."/>
            <person name="Vollmers J."/>
            <person name="Rivas-Marin E."/>
            <person name="Kohn T."/>
            <person name="Peeters S.H."/>
            <person name="Heuer A."/>
            <person name="Rast P."/>
            <person name="Oberbeckmann S."/>
            <person name="Bunk B."/>
            <person name="Jeske O."/>
            <person name="Meyerdierks A."/>
            <person name="Storesund J.E."/>
            <person name="Kallscheuer N."/>
            <person name="Luecker S."/>
            <person name="Lage O.M."/>
            <person name="Pohl T."/>
            <person name="Merkel B.J."/>
            <person name="Hornburger P."/>
            <person name="Mueller R.-W."/>
            <person name="Bruemmer F."/>
            <person name="Labrenz M."/>
            <person name="Spormann A.M."/>
            <person name="Op den Camp H."/>
            <person name="Overmann J."/>
            <person name="Amann R."/>
            <person name="Jetten M.S.M."/>
            <person name="Mascher T."/>
            <person name="Medema M.H."/>
            <person name="Devos D.P."/>
            <person name="Kaster A.-K."/>
            <person name="Ovreas L."/>
            <person name="Rohde M."/>
            <person name="Galperin M.Y."/>
            <person name="Jogler C."/>
        </authorList>
    </citation>
    <scope>NUCLEOTIDE SEQUENCE [LARGE SCALE GENOMIC DNA]</scope>
    <source>
        <strain evidence="2 3">Pla133</strain>
    </source>
</reference>
<dbReference type="Gene3D" id="1.25.40.10">
    <property type="entry name" value="Tetratricopeptide repeat domain"/>
    <property type="match status" value="1"/>
</dbReference>
<evidence type="ECO:0000313" key="3">
    <source>
        <dbReference type="Proteomes" id="UP000316921"/>
    </source>
</evidence>
<evidence type="ECO:0008006" key="4">
    <source>
        <dbReference type="Google" id="ProtNLM"/>
    </source>
</evidence>
<dbReference type="KEGG" id="pbap:Pla133_08950"/>